<feature type="compositionally biased region" description="Low complexity" evidence="2">
    <location>
        <begin position="508"/>
        <end position="517"/>
    </location>
</feature>
<protein>
    <submittedName>
        <fullName evidence="3">Uncharacterized protein</fullName>
    </submittedName>
</protein>
<feature type="compositionally biased region" description="Basic residues" evidence="2">
    <location>
        <begin position="594"/>
        <end position="606"/>
    </location>
</feature>
<keyword evidence="4" id="KW-1185">Reference proteome</keyword>
<feature type="compositionally biased region" description="Basic and acidic residues" evidence="2">
    <location>
        <begin position="581"/>
        <end position="592"/>
    </location>
</feature>
<feature type="compositionally biased region" description="Polar residues" evidence="2">
    <location>
        <begin position="137"/>
        <end position="178"/>
    </location>
</feature>
<evidence type="ECO:0000313" key="3">
    <source>
        <dbReference type="EnsemblMetazoa" id="CLYHEMP008855.1"/>
    </source>
</evidence>
<feature type="coiled-coil region" evidence="1">
    <location>
        <begin position="1494"/>
        <end position="1561"/>
    </location>
</feature>
<feature type="compositionally biased region" description="Basic and acidic residues" evidence="2">
    <location>
        <begin position="276"/>
        <end position="285"/>
    </location>
</feature>
<evidence type="ECO:0000256" key="1">
    <source>
        <dbReference type="SAM" id="Coils"/>
    </source>
</evidence>
<proteinExistence type="predicted"/>
<dbReference type="EnsemblMetazoa" id="CLYHEMT008855.1">
    <property type="protein sequence ID" value="CLYHEMP008855.1"/>
    <property type="gene ID" value="CLYHEMG008855"/>
</dbReference>
<feature type="compositionally biased region" description="Basic residues" evidence="2">
    <location>
        <begin position="182"/>
        <end position="193"/>
    </location>
</feature>
<feature type="compositionally biased region" description="Polar residues" evidence="2">
    <location>
        <begin position="762"/>
        <end position="778"/>
    </location>
</feature>
<feature type="compositionally biased region" description="Basic and acidic residues" evidence="2">
    <location>
        <begin position="905"/>
        <end position="929"/>
    </location>
</feature>
<feature type="compositionally biased region" description="Polar residues" evidence="2">
    <location>
        <begin position="54"/>
        <end position="70"/>
    </location>
</feature>
<feature type="compositionally biased region" description="Low complexity" evidence="2">
    <location>
        <begin position="119"/>
        <end position="133"/>
    </location>
</feature>
<feature type="region of interest" description="Disordered" evidence="2">
    <location>
        <begin position="99"/>
        <end position="231"/>
    </location>
</feature>
<feature type="compositionally biased region" description="Polar residues" evidence="2">
    <location>
        <begin position="254"/>
        <end position="269"/>
    </location>
</feature>
<feature type="coiled-coil region" evidence="1">
    <location>
        <begin position="1279"/>
        <end position="1348"/>
    </location>
</feature>
<dbReference type="Proteomes" id="UP000594262">
    <property type="component" value="Unplaced"/>
</dbReference>
<sequence>MMEPTDQADLTASKSFSKEEVEPRLHNEQTATSLNRNGSNTTQDQMGEMEKALSQHNQLSLNQEEGNKTSNVSLLQADDRTPTAQQVYDMVHSADNIHISSTDGKKRRLVKRSLKKKASTVVGSASATSTSSKPTDLANSNQSPDSAALTCLSQSNGESVDASNNCNAERTSSVDDTVNGQQKKKGNRRRNKKSSPSNSVEEINNVIEKKSSMDCKESEQACGSENPQPKGNILSKIAFFEERRKVELPAVDSASPSDNTIVPQGQLKSPNAIKSHFSETPKDSQKQLLIQSNVPEVSPADTMNKPEQLLPSSMDKVPVTLPQTNKSTCEVSQDTPLQPQLKKPSYADMAMKPAVKPILPPKKVSVEPSKDVKQKTSKTNTENKASRKGSSKESKLGRTRSDARKKSSNEFKTSSEGVSKKAAYFNAKFDARTKNMTGGRSSNSKRVSVKDKPFKNVQHEKIGKGSDKKHLPKRSSTKCDGKNIIAETVNIAKAANLSKNNPAKKKSINNNNSTNTTPVKIEHPAIKQAVKPEAELQKPNSEVKGDPQPTPQQSTVEKRGPSYADMAKKPAVIKPAPPATKKVDEPSKDLVKKGSQKKTTKTSKKVSYKEVRLVKNSSNTTKGSRVFSKNTLDKHLPANSVGAKAAFFDGKNKTNGQYKQQKISKKNGRPQNYPKIDAASSTKQQRKRGKQASTSDLPKKVKLSDGKFAIKSKETENFQRSRTNGKVTCVKIDSDNQLPSEQELFSSCSTREVIVKREVFQSTQQVDQQPKNIVQTNKVTDHQDASTEARTKVTDHQEASPEAPNKVTDHQDATTEAPNMVTDHQDATTEAPNKVTDHQDATTEAPNKVTDYQDATTEAPNKVTDHQDASAEAPNKVTDHKEASTEAPNKVTDHKEASTEAPNKVTDHQEASPEEPSKITDHQDAKTEATTEAPNKVTDHQDATTEAPNKVTDHQDATTEAPNKVTDDQDASTEAPNKVTDHKEASTEAPNKVTDHQDATTEAPNKVTDHQDATTEATTEAPNKVADHQDATTEAPNKVTDHQDASTEAPNKVTDHQEPSTDHQEPSTEAPNKVTDHQEPSTEAPNKVTDHQDATIKAPNKATDHQEPSTEAPNKVTDPQEASPEATSKGMVHEEVLVEMPNNDTKQGEIVVKVQVNDADSQKILMDGPNKDITIPRKTTSMVTITQQKRHTTFVRRSQSTPDMLDFFLMNTPQDKSPTVKELLIRLEKDAQKTFKRRSKEVSEESKDKMELLVSSSVAAMVASEDEIKRTLADAVKAKKRLSTDILLLKEQLSQEKRKTMKNMKENVIMAIRNKLHMKGKSKSALQMEEKQQKIRTLEKELLDKIAILKYMGVDHEHVQNEHKEVAKADKCTVRSTVNNNGLPKAGKMDSTQGKSKVHTGLGAPPRDNVIQNKCKGRRPMKSLSEPWVQSEPLVLAEPLPPLKVDEVNATPVHLKKRIVCEFSESLEESVDLTSEIMQGHWVQNSPDKDMNRMRKMNAEISEINCRYIKLRRNFEAVSNCLEETKVKNQRLKSKYETAYSELQERDAERAEKKKRSLGRRFRKIFGCASARSDAAHSSDLDDMYVQSSSQPDADDMCTQSTSQQ</sequence>
<feature type="compositionally biased region" description="Basic and acidic residues" evidence="2">
    <location>
        <begin position="207"/>
        <end position="219"/>
    </location>
</feature>
<feature type="region of interest" description="Disordered" evidence="2">
    <location>
        <begin position="1377"/>
        <end position="1409"/>
    </location>
</feature>
<feature type="compositionally biased region" description="Polar residues" evidence="2">
    <location>
        <begin position="1586"/>
        <end position="1605"/>
    </location>
</feature>
<keyword evidence="1" id="KW-0175">Coiled coil</keyword>
<feature type="compositionally biased region" description="Basic residues" evidence="2">
    <location>
        <begin position="105"/>
        <end position="118"/>
    </location>
</feature>
<feature type="region of interest" description="Disordered" evidence="2">
    <location>
        <begin position="762"/>
        <end position="1128"/>
    </location>
</feature>
<feature type="compositionally biased region" description="Polar residues" evidence="2">
    <location>
        <begin position="286"/>
        <end position="295"/>
    </location>
</feature>
<feature type="compositionally biased region" description="Polar residues" evidence="2">
    <location>
        <begin position="434"/>
        <end position="446"/>
    </location>
</feature>
<feature type="region of interest" description="Disordered" evidence="2">
    <location>
        <begin position="1573"/>
        <end position="1605"/>
    </location>
</feature>
<feature type="compositionally biased region" description="Polar residues" evidence="2">
    <location>
        <begin position="321"/>
        <end position="338"/>
    </location>
</feature>
<feature type="compositionally biased region" description="Basic and acidic residues" evidence="2">
    <location>
        <begin position="390"/>
        <end position="409"/>
    </location>
</feature>
<feature type="region of interest" description="Disordered" evidence="2">
    <location>
        <begin position="250"/>
        <end position="702"/>
    </location>
</feature>
<reference evidence="3" key="1">
    <citation type="submission" date="2021-01" db="UniProtKB">
        <authorList>
            <consortium name="EnsemblMetazoa"/>
        </authorList>
    </citation>
    <scope>IDENTIFICATION</scope>
</reference>
<accession>A0A7M5V2Z6</accession>
<feature type="compositionally biased region" description="Polar residues" evidence="2">
    <location>
        <begin position="615"/>
        <end position="630"/>
    </location>
</feature>
<feature type="compositionally biased region" description="Basic and acidic residues" evidence="2">
    <location>
        <begin position="1053"/>
        <end position="1066"/>
    </location>
</feature>
<feature type="compositionally biased region" description="Polar residues" evidence="2">
    <location>
        <begin position="28"/>
        <end position="45"/>
    </location>
</feature>
<evidence type="ECO:0000313" key="4">
    <source>
        <dbReference type="Proteomes" id="UP000594262"/>
    </source>
</evidence>
<dbReference type="OrthoDB" id="9838476at2759"/>
<evidence type="ECO:0000256" key="2">
    <source>
        <dbReference type="SAM" id="MobiDB-lite"/>
    </source>
</evidence>
<feature type="compositionally biased region" description="Basic and acidic residues" evidence="2">
    <location>
        <begin position="16"/>
        <end position="27"/>
    </location>
</feature>
<feature type="compositionally biased region" description="Basic and acidic residues" evidence="2">
    <location>
        <begin position="520"/>
        <end position="545"/>
    </location>
</feature>
<feature type="compositionally biased region" description="Basic and acidic residues" evidence="2">
    <location>
        <begin position="364"/>
        <end position="374"/>
    </location>
</feature>
<feature type="compositionally biased region" description="Basic and acidic residues" evidence="2">
    <location>
        <begin position="448"/>
        <end position="469"/>
    </location>
</feature>
<organism evidence="3 4">
    <name type="scientific">Clytia hemisphaerica</name>
    <dbReference type="NCBI Taxonomy" id="252671"/>
    <lineage>
        <taxon>Eukaryota</taxon>
        <taxon>Metazoa</taxon>
        <taxon>Cnidaria</taxon>
        <taxon>Hydrozoa</taxon>
        <taxon>Hydroidolina</taxon>
        <taxon>Leptothecata</taxon>
        <taxon>Obeliida</taxon>
        <taxon>Clytiidae</taxon>
        <taxon>Clytia</taxon>
    </lineage>
</organism>
<name>A0A7M5V2Z6_9CNID</name>
<feature type="region of interest" description="Disordered" evidence="2">
    <location>
        <begin position="1"/>
        <end position="70"/>
    </location>
</feature>
<feature type="compositionally biased region" description="Basic and acidic residues" evidence="2">
    <location>
        <begin position="779"/>
        <end position="799"/>
    </location>
</feature>